<dbReference type="GO" id="GO:0009236">
    <property type="term" value="P:cobalamin biosynthetic process"/>
    <property type="evidence" value="ECO:0007669"/>
    <property type="project" value="UniProtKB-KW"/>
</dbReference>
<comment type="catalytic activity">
    <reaction evidence="14">
        <text>2 cob(II)alamin + reduced [electron-transfer flavoprotein] + 2 ATP = 2 adenosylcob(III)alamin + 2 triphosphate + oxidized [electron-transfer flavoprotein] + 3 H(+)</text>
        <dbReference type="Rhea" id="RHEA:28671"/>
        <dbReference type="Rhea" id="RHEA-COMP:10685"/>
        <dbReference type="Rhea" id="RHEA-COMP:10686"/>
        <dbReference type="ChEBI" id="CHEBI:15378"/>
        <dbReference type="ChEBI" id="CHEBI:16304"/>
        <dbReference type="ChEBI" id="CHEBI:18036"/>
        <dbReference type="ChEBI" id="CHEBI:18408"/>
        <dbReference type="ChEBI" id="CHEBI:30616"/>
        <dbReference type="ChEBI" id="CHEBI:57692"/>
        <dbReference type="ChEBI" id="CHEBI:58307"/>
        <dbReference type="EC" id="2.5.1.17"/>
    </reaction>
</comment>
<evidence type="ECO:0000256" key="4">
    <source>
        <dbReference type="ARBA" id="ARBA00012454"/>
    </source>
</evidence>
<dbReference type="InterPro" id="IPR038084">
    <property type="entry name" value="PduO/GlcC-like_sf"/>
</dbReference>
<evidence type="ECO:0000256" key="1">
    <source>
        <dbReference type="ARBA" id="ARBA00005121"/>
    </source>
</evidence>
<evidence type="ECO:0000256" key="7">
    <source>
        <dbReference type="ARBA" id="ARBA00022679"/>
    </source>
</evidence>
<dbReference type="Gene3D" id="1.20.1200.10">
    <property type="entry name" value="Cobalamin adenosyltransferase-like"/>
    <property type="match status" value="1"/>
</dbReference>
<dbReference type="GO" id="GO:0008817">
    <property type="term" value="F:corrinoid adenosyltransferase activity"/>
    <property type="evidence" value="ECO:0007669"/>
    <property type="project" value="UniProtKB-EC"/>
</dbReference>
<comment type="caution">
    <text evidence="16">The sequence shown here is derived from an EMBL/GenBank/DDBJ whole genome shotgun (WGS) entry which is preliminary data.</text>
</comment>
<keyword evidence="6" id="KW-0169">Cobalamin biosynthesis</keyword>
<evidence type="ECO:0000256" key="13">
    <source>
        <dbReference type="ARBA" id="ARBA00048555"/>
    </source>
</evidence>
<comment type="pathway">
    <text evidence="1">Cofactor biosynthesis; adenosylcobalamin biosynthesis; adenosylcobalamin from cob(II)yrinate a,c-diamide: step 2/7.</text>
</comment>
<dbReference type="SUPFAM" id="SSF89028">
    <property type="entry name" value="Cobalamin adenosyltransferase-like"/>
    <property type="match status" value="1"/>
</dbReference>
<proteinExistence type="inferred from homology"/>
<dbReference type="PIRSF" id="PIRSF036411">
    <property type="entry name" value="ATR_PduO"/>
    <property type="match status" value="1"/>
</dbReference>
<evidence type="ECO:0000256" key="3">
    <source>
        <dbReference type="ARBA" id="ARBA00011233"/>
    </source>
</evidence>
<dbReference type="PANTHER" id="PTHR12213:SF0">
    <property type="entry name" value="CORRINOID ADENOSYLTRANSFERASE MMAB"/>
    <property type="match status" value="1"/>
</dbReference>
<dbReference type="Pfam" id="PF03928">
    <property type="entry name" value="HbpS-like"/>
    <property type="match status" value="1"/>
</dbReference>
<organism evidence="16 17">
    <name type="scientific">Marinisporobacter balticus</name>
    <dbReference type="NCBI Taxonomy" id="2018667"/>
    <lineage>
        <taxon>Bacteria</taxon>
        <taxon>Bacillati</taxon>
        <taxon>Bacillota</taxon>
        <taxon>Clostridia</taxon>
        <taxon>Peptostreptococcales</taxon>
        <taxon>Thermotaleaceae</taxon>
        <taxon>Marinisporobacter</taxon>
    </lineage>
</organism>
<evidence type="ECO:0000313" key="17">
    <source>
        <dbReference type="Proteomes" id="UP000294919"/>
    </source>
</evidence>
<evidence type="ECO:0000256" key="14">
    <source>
        <dbReference type="ARBA" id="ARBA00048692"/>
    </source>
</evidence>
<dbReference type="InterPro" id="IPR029499">
    <property type="entry name" value="PduO-typ"/>
</dbReference>
<evidence type="ECO:0000256" key="2">
    <source>
        <dbReference type="ARBA" id="ARBA00007487"/>
    </source>
</evidence>
<dbReference type="EMBL" id="SLWV01000005">
    <property type="protein sequence ID" value="TCO77955.1"/>
    <property type="molecule type" value="Genomic_DNA"/>
</dbReference>
<evidence type="ECO:0000259" key="15">
    <source>
        <dbReference type="Pfam" id="PF01923"/>
    </source>
</evidence>
<evidence type="ECO:0000256" key="11">
    <source>
        <dbReference type="ARBA" id="ARBA00033334"/>
    </source>
</evidence>
<dbReference type="FunFam" id="1.20.1200.10:FF:000001">
    <property type="entry name" value="Cob(I)yrinic acid a,c-diamide adenosyltransferase"/>
    <property type="match status" value="1"/>
</dbReference>
<dbReference type="InterPro" id="IPR009221">
    <property type="entry name" value="PduO"/>
</dbReference>
<comment type="catalytic activity">
    <reaction evidence="13">
        <text>2 cob(II)yrinate a,c diamide + reduced [electron-transfer flavoprotein] + 2 ATP = 2 adenosylcob(III)yrinate a,c-diamide + 2 triphosphate + oxidized [electron-transfer flavoprotein] + 3 H(+)</text>
        <dbReference type="Rhea" id="RHEA:11528"/>
        <dbReference type="Rhea" id="RHEA-COMP:10685"/>
        <dbReference type="Rhea" id="RHEA-COMP:10686"/>
        <dbReference type="ChEBI" id="CHEBI:15378"/>
        <dbReference type="ChEBI" id="CHEBI:18036"/>
        <dbReference type="ChEBI" id="CHEBI:30616"/>
        <dbReference type="ChEBI" id="CHEBI:57692"/>
        <dbReference type="ChEBI" id="CHEBI:58307"/>
        <dbReference type="ChEBI" id="CHEBI:58503"/>
        <dbReference type="ChEBI" id="CHEBI:58537"/>
        <dbReference type="EC" id="2.5.1.17"/>
    </reaction>
</comment>
<dbReference type="InterPro" id="IPR016030">
    <property type="entry name" value="CblAdoTrfase-like"/>
</dbReference>
<evidence type="ECO:0000313" key="16">
    <source>
        <dbReference type="EMBL" id="TCO77955.1"/>
    </source>
</evidence>
<dbReference type="EC" id="2.5.1.17" evidence="4"/>
<evidence type="ECO:0000256" key="5">
    <source>
        <dbReference type="ARBA" id="ARBA00020963"/>
    </source>
</evidence>
<evidence type="ECO:0000256" key="8">
    <source>
        <dbReference type="ARBA" id="ARBA00022741"/>
    </source>
</evidence>
<gene>
    <name evidence="16" type="ORF">EV214_10551</name>
</gene>
<dbReference type="PANTHER" id="PTHR12213">
    <property type="entry name" value="CORRINOID ADENOSYLTRANSFERASE"/>
    <property type="match status" value="1"/>
</dbReference>
<reference evidence="16 17" key="1">
    <citation type="submission" date="2019-03" db="EMBL/GenBank/DDBJ databases">
        <title>Genomic Encyclopedia of Type Strains, Phase IV (KMG-IV): sequencing the most valuable type-strain genomes for metagenomic binning, comparative biology and taxonomic classification.</title>
        <authorList>
            <person name="Goeker M."/>
        </authorList>
    </citation>
    <scope>NUCLEOTIDE SEQUENCE [LARGE SCALE GENOMIC DNA]</scope>
    <source>
        <strain evidence="16 17">DSM 102940</strain>
    </source>
</reference>
<evidence type="ECO:0000256" key="12">
    <source>
        <dbReference type="ARBA" id="ARBA00033354"/>
    </source>
</evidence>
<keyword evidence="9" id="KW-0067">ATP-binding</keyword>
<dbReference type="NCBIfam" id="TIGR00636">
    <property type="entry name" value="PduO_Nterm"/>
    <property type="match status" value="1"/>
</dbReference>
<accession>A0A4R2LFC1</accession>
<keyword evidence="8" id="KW-0547">Nucleotide-binding</keyword>
<dbReference type="Proteomes" id="UP000294919">
    <property type="component" value="Unassembled WGS sequence"/>
</dbReference>
<dbReference type="SUPFAM" id="SSF143744">
    <property type="entry name" value="GlcG-like"/>
    <property type="match status" value="1"/>
</dbReference>
<evidence type="ECO:0000256" key="6">
    <source>
        <dbReference type="ARBA" id="ARBA00022573"/>
    </source>
</evidence>
<dbReference type="Gene3D" id="3.30.450.150">
    <property type="entry name" value="Haem-degrading domain"/>
    <property type="match status" value="1"/>
</dbReference>
<name>A0A4R2LFC1_9FIRM</name>
<evidence type="ECO:0000256" key="10">
    <source>
        <dbReference type="ARBA" id="ARBA00031529"/>
    </source>
</evidence>
<dbReference type="GO" id="GO:0005524">
    <property type="term" value="F:ATP binding"/>
    <property type="evidence" value="ECO:0007669"/>
    <property type="project" value="UniProtKB-KW"/>
</dbReference>
<dbReference type="InterPro" id="IPR005624">
    <property type="entry name" value="PduO/GlcC-like"/>
</dbReference>
<dbReference type="AlphaFoldDB" id="A0A4R2LFC1"/>
<dbReference type="Pfam" id="PF01923">
    <property type="entry name" value="Cob_adeno_trans"/>
    <property type="match status" value="1"/>
</dbReference>
<comment type="similarity">
    <text evidence="2">Belongs to the Cob(I)alamin adenosyltransferase family.</text>
</comment>
<keyword evidence="7 16" id="KW-0808">Transferase</keyword>
<evidence type="ECO:0000256" key="9">
    <source>
        <dbReference type="ARBA" id="ARBA00022840"/>
    </source>
</evidence>
<dbReference type="InterPro" id="IPR036451">
    <property type="entry name" value="CblAdoTrfase-like_sf"/>
</dbReference>
<keyword evidence="17" id="KW-1185">Reference proteome</keyword>
<sequence length="326" mass="36439">MMANIYTKTGDTGQTGLLGGSRVWKDNLRVDCYGTLDEANAMMGVAYSLCKNEEIQIILKDVQKKLFALGAEIACDEQGEKYIKEKIGKEDIENCERIIDAYTEKTGPLKEFIIPGKTTASATLHVARTIIRRAERNIIKLLKKEEIREDIFKYVNRLSDLLFALARVEENSEWIQEVKNRVMEKLKNYEKNNRIDLCIAKKMAEAAEAKALSMGVPIVFSMVDEGGNLVLLHRMKESLLVSIDLSINKAYTANSIKLPTHEIGKLAQPGQPLYGIQNGDKMVIFGGGYPLRCGRRIIGGIGVSGGSVDEDMMIAFHALRVFEMEK</sequence>
<comment type="subunit">
    <text evidence="3">Homotrimer.</text>
</comment>
<feature type="domain" description="Cobalamin adenosyltransferase-like" evidence="15">
    <location>
        <begin position="5"/>
        <end position="168"/>
    </location>
</feature>
<protein>
    <recommendedName>
        <fullName evidence="5">Corrinoid adenosyltransferase</fullName>
        <ecNumber evidence="4">2.5.1.17</ecNumber>
    </recommendedName>
    <alternativeName>
        <fullName evidence="10">Cob(II)alamin adenosyltransferase</fullName>
    </alternativeName>
    <alternativeName>
        <fullName evidence="12">Cob(II)yrinic acid a,c-diamide adenosyltransferase</fullName>
    </alternativeName>
    <alternativeName>
        <fullName evidence="11">Cobinamide/cobalamin adenosyltransferase</fullName>
    </alternativeName>
</protein>